<dbReference type="STRING" id="1423759.FC92_GL000996"/>
<organism evidence="1 2">
    <name type="scientific">Liquorilactobacillus hordei DSM 19519</name>
    <dbReference type="NCBI Taxonomy" id="1423759"/>
    <lineage>
        <taxon>Bacteria</taxon>
        <taxon>Bacillati</taxon>
        <taxon>Bacillota</taxon>
        <taxon>Bacilli</taxon>
        <taxon>Lactobacillales</taxon>
        <taxon>Lactobacillaceae</taxon>
        <taxon>Liquorilactobacillus</taxon>
    </lineage>
</organism>
<protein>
    <submittedName>
        <fullName evidence="1">Uncharacterized protein</fullName>
    </submittedName>
</protein>
<comment type="caution">
    <text evidence="1">The sequence shown here is derived from an EMBL/GenBank/DDBJ whole genome shotgun (WGS) entry which is preliminary data.</text>
</comment>
<keyword evidence="2" id="KW-1185">Reference proteome</keyword>
<name>A0A0R1MKB5_9LACO</name>
<reference evidence="1 2" key="1">
    <citation type="journal article" date="2015" name="Genome Announc.">
        <title>Expanding the biotechnology potential of lactobacilli through comparative genomics of 213 strains and associated genera.</title>
        <authorList>
            <person name="Sun Z."/>
            <person name="Harris H.M."/>
            <person name="McCann A."/>
            <person name="Guo C."/>
            <person name="Argimon S."/>
            <person name="Zhang W."/>
            <person name="Yang X."/>
            <person name="Jeffery I.B."/>
            <person name="Cooney J.C."/>
            <person name="Kagawa T.F."/>
            <person name="Liu W."/>
            <person name="Song Y."/>
            <person name="Salvetti E."/>
            <person name="Wrobel A."/>
            <person name="Rasinkangas P."/>
            <person name="Parkhill J."/>
            <person name="Rea M.C."/>
            <person name="O'Sullivan O."/>
            <person name="Ritari J."/>
            <person name="Douillard F.P."/>
            <person name="Paul Ross R."/>
            <person name="Yang R."/>
            <person name="Briner A.E."/>
            <person name="Felis G.E."/>
            <person name="de Vos W.M."/>
            <person name="Barrangou R."/>
            <person name="Klaenhammer T.R."/>
            <person name="Caufield P.W."/>
            <person name="Cui Y."/>
            <person name="Zhang H."/>
            <person name="O'Toole P.W."/>
        </authorList>
    </citation>
    <scope>NUCLEOTIDE SEQUENCE [LARGE SCALE GENOMIC DNA]</scope>
    <source>
        <strain evidence="1 2">DSM 19519</strain>
    </source>
</reference>
<dbReference type="PATRIC" id="fig|1423759.3.peg.1051"/>
<dbReference type="EMBL" id="AZDX01000003">
    <property type="protein sequence ID" value="KRL07929.1"/>
    <property type="molecule type" value="Genomic_DNA"/>
</dbReference>
<accession>A0A0R1MKB5</accession>
<gene>
    <name evidence="1" type="ORF">FC92_GL000996</name>
</gene>
<sequence>MEIDTTNIAYALNAGKTVSVTVTLYGTDNIGNYVNSTVKVVSDDLADGKTFEQTSQFELGTIARNKLIELVAIK</sequence>
<dbReference type="OrthoDB" id="9947597at2"/>
<proteinExistence type="predicted"/>
<evidence type="ECO:0000313" key="1">
    <source>
        <dbReference type="EMBL" id="KRL07929.1"/>
    </source>
</evidence>
<dbReference type="GeneID" id="98309609"/>
<dbReference type="RefSeq" id="WP_057868716.1">
    <property type="nucleotide sequence ID" value="NZ_AZDX01000003.1"/>
</dbReference>
<dbReference type="AlphaFoldDB" id="A0A0R1MKB5"/>
<evidence type="ECO:0000313" key="2">
    <source>
        <dbReference type="Proteomes" id="UP000051448"/>
    </source>
</evidence>
<dbReference type="Proteomes" id="UP000051448">
    <property type="component" value="Unassembled WGS sequence"/>
</dbReference>